<sequence length="62" mass="6798">MTNGTLIFFCGKMGAGKSTLAKRLAEEKGAVLISEDDLLSKLYAALLHKSHHEGIHYVKPAW</sequence>
<dbReference type="Proteomes" id="UP000184408">
    <property type="component" value="Unassembled WGS sequence"/>
</dbReference>
<dbReference type="EMBL" id="FQYZ01000007">
    <property type="protein sequence ID" value="SHJ01634.1"/>
    <property type="molecule type" value="Genomic_DNA"/>
</dbReference>
<evidence type="ECO:0000313" key="2">
    <source>
        <dbReference type="Proteomes" id="UP000184408"/>
    </source>
</evidence>
<dbReference type="SUPFAM" id="SSF52540">
    <property type="entry name" value="P-loop containing nucleoside triphosphate hydrolases"/>
    <property type="match status" value="1"/>
</dbReference>
<keyword evidence="2" id="KW-1185">Reference proteome</keyword>
<evidence type="ECO:0000313" key="1">
    <source>
        <dbReference type="EMBL" id="SHJ01634.1"/>
    </source>
</evidence>
<protein>
    <submittedName>
        <fullName evidence="1">AAA domain-containing protein</fullName>
    </submittedName>
</protein>
<dbReference type="Pfam" id="PF13671">
    <property type="entry name" value="AAA_33"/>
    <property type="match status" value="1"/>
</dbReference>
<dbReference type="InterPro" id="IPR027417">
    <property type="entry name" value="P-loop_NTPase"/>
</dbReference>
<name>A0ABY1IDE8_9RHOB</name>
<dbReference type="RefSeq" id="WP_072936710.1">
    <property type="nucleotide sequence ID" value="NZ_FQYZ01000007.1"/>
</dbReference>
<comment type="caution">
    <text evidence="1">The sequence shown here is derived from an EMBL/GenBank/DDBJ whole genome shotgun (WGS) entry which is preliminary data.</text>
</comment>
<dbReference type="Gene3D" id="3.40.50.300">
    <property type="entry name" value="P-loop containing nucleotide triphosphate hydrolases"/>
    <property type="match status" value="1"/>
</dbReference>
<proteinExistence type="predicted"/>
<accession>A0ABY1IDE8</accession>
<reference evidence="1 2" key="1">
    <citation type="submission" date="2016-11" db="EMBL/GenBank/DDBJ databases">
        <authorList>
            <person name="Varghese N."/>
            <person name="Submissions S."/>
        </authorList>
    </citation>
    <scope>NUCLEOTIDE SEQUENCE [LARGE SCALE GENOMIC DNA]</scope>
    <source>
        <strain evidence="1 2">DSM 16310</strain>
    </source>
</reference>
<gene>
    <name evidence="1" type="ORF">SAMN02744035_02298</name>
</gene>
<organism evidence="1 2">
    <name type="scientific">Thalassobacter stenotrophicus DSM 16310</name>
    <dbReference type="NCBI Taxonomy" id="1123361"/>
    <lineage>
        <taxon>Bacteria</taxon>
        <taxon>Pseudomonadati</taxon>
        <taxon>Pseudomonadota</taxon>
        <taxon>Alphaproteobacteria</taxon>
        <taxon>Rhodobacterales</taxon>
        <taxon>Roseobacteraceae</taxon>
        <taxon>Thalassobacter</taxon>
    </lineage>
</organism>